<dbReference type="AlphaFoldDB" id="A0A239ML10"/>
<sequence>MAVPGEELSEGVVDYLTTAIGAGMNVPDATDRKLKQFKVVR</sequence>
<dbReference type="InterPro" id="IPR036633">
    <property type="entry name" value="Prn/Lys/Arg_de-COase_C_sf"/>
</dbReference>
<dbReference type="GO" id="GO:0003824">
    <property type="term" value="F:catalytic activity"/>
    <property type="evidence" value="ECO:0007669"/>
    <property type="project" value="InterPro"/>
</dbReference>
<name>A0A239ML10_9NOCA</name>
<evidence type="ECO:0000313" key="2">
    <source>
        <dbReference type="Proteomes" id="UP000198327"/>
    </source>
</evidence>
<proteinExistence type="predicted"/>
<dbReference type="STRING" id="398843.A3K89_13015"/>
<evidence type="ECO:0000313" key="1">
    <source>
        <dbReference type="EMBL" id="SNT42469.1"/>
    </source>
</evidence>
<accession>A0A239ML10</accession>
<gene>
    <name evidence="1" type="ORF">SAMN05421642_11890</name>
</gene>
<reference evidence="2" key="1">
    <citation type="submission" date="2017-06" db="EMBL/GenBank/DDBJ databases">
        <authorList>
            <person name="Varghese N."/>
            <person name="Submissions S."/>
        </authorList>
    </citation>
    <scope>NUCLEOTIDE SEQUENCE [LARGE SCALE GENOMIC DNA]</scope>
    <source>
        <strain evidence="2">JCM 23211</strain>
    </source>
</reference>
<keyword evidence="2" id="KW-1185">Reference proteome</keyword>
<dbReference type="EMBL" id="FZOW01000018">
    <property type="protein sequence ID" value="SNT42469.1"/>
    <property type="molecule type" value="Genomic_DNA"/>
</dbReference>
<dbReference type="Proteomes" id="UP000198327">
    <property type="component" value="Unassembled WGS sequence"/>
</dbReference>
<dbReference type="SUPFAM" id="SSF55904">
    <property type="entry name" value="Ornithine decarboxylase C-terminal domain"/>
    <property type="match status" value="1"/>
</dbReference>
<protein>
    <submittedName>
        <fullName evidence="1">Uncharacterized protein</fullName>
    </submittedName>
</protein>
<organism evidence="1 2">
    <name type="scientific">Rhodococcoides kyotonense</name>
    <dbReference type="NCBI Taxonomy" id="398843"/>
    <lineage>
        <taxon>Bacteria</taxon>
        <taxon>Bacillati</taxon>
        <taxon>Actinomycetota</taxon>
        <taxon>Actinomycetes</taxon>
        <taxon>Mycobacteriales</taxon>
        <taxon>Nocardiaceae</taxon>
        <taxon>Rhodococcoides</taxon>
    </lineage>
</organism>